<dbReference type="EMBL" id="CP013389">
    <property type="protein sequence ID" value="AOJ10610.1"/>
    <property type="molecule type" value="Genomic_DNA"/>
</dbReference>
<organism evidence="1 2">
    <name type="scientific">Burkholderia mayonis</name>
    <dbReference type="NCBI Taxonomy" id="1385591"/>
    <lineage>
        <taxon>Bacteria</taxon>
        <taxon>Pseudomonadati</taxon>
        <taxon>Pseudomonadota</taxon>
        <taxon>Betaproteobacteria</taxon>
        <taxon>Burkholderiales</taxon>
        <taxon>Burkholderiaceae</taxon>
        <taxon>Burkholderia</taxon>
        <taxon>pseudomallei group</taxon>
    </lineage>
</organism>
<evidence type="ECO:0008006" key="3">
    <source>
        <dbReference type="Google" id="ProtNLM"/>
    </source>
</evidence>
<proteinExistence type="predicted"/>
<name>A0A1B4G3W8_9BURK</name>
<dbReference type="RefSeq" id="WP_108027067.1">
    <property type="nucleotide sequence ID" value="NZ_CP013389.1"/>
</dbReference>
<gene>
    <name evidence="1" type="ORF">WS71_25880</name>
</gene>
<evidence type="ECO:0000313" key="1">
    <source>
        <dbReference type="EMBL" id="AOJ10610.1"/>
    </source>
</evidence>
<evidence type="ECO:0000313" key="2">
    <source>
        <dbReference type="Proteomes" id="UP000067711"/>
    </source>
</evidence>
<dbReference type="InterPro" id="IPR003458">
    <property type="entry name" value="Phage_T4_Gp38_tail_assem"/>
</dbReference>
<accession>A0A1B4G3W8</accession>
<dbReference type="AlphaFoldDB" id="A0A1B4G3W8"/>
<sequence length="204" mass="23133">MKIYHFHSCTGALVGVGSADPDPMNAERWLIPAFSTTQEPPVQQEREWPFWRDDQWVMKPDYRGVTLFRTSDGIRAAIDEPGISAEEAGLTEVARPGDDYVWRDSKWQVDESLVAVRRKQTKTREFEERLSRVQSRLLGMGDALAAGLLDEAETAIFRAWATYQQELIRVFRSLSFPEIVWPNEPDEATVAHDVMGPPKDGNGP</sequence>
<reference evidence="1 2" key="1">
    <citation type="submission" date="2015-12" db="EMBL/GenBank/DDBJ databases">
        <title>Diversity of Burkholderia near neighbor genomes.</title>
        <authorList>
            <person name="Sahl J."/>
            <person name="Wagner D."/>
            <person name="Keim P."/>
        </authorList>
    </citation>
    <scope>NUCLEOTIDE SEQUENCE [LARGE SCALE GENOMIC DNA]</scope>
    <source>
        <strain evidence="1 2">BDU8</strain>
    </source>
</reference>
<protein>
    <recommendedName>
        <fullName evidence="3">Tail fiber assembly protein</fullName>
    </recommendedName>
</protein>
<dbReference type="Pfam" id="PF02413">
    <property type="entry name" value="Caudo_TAP"/>
    <property type="match status" value="1"/>
</dbReference>
<dbReference type="Proteomes" id="UP000067711">
    <property type="component" value="Chromosome 1"/>
</dbReference>